<keyword evidence="3" id="KW-1185">Reference proteome</keyword>
<name>A0ABW2P7Z6_9ACTN</name>
<gene>
    <name evidence="2" type="ORF">ACFQSB_22525</name>
</gene>
<dbReference type="EMBL" id="JBHTCG010000015">
    <property type="protein sequence ID" value="MFC7385004.1"/>
    <property type="molecule type" value="Genomic_DNA"/>
</dbReference>
<evidence type="ECO:0000313" key="2">
    <source>
        <dbReference type="EMBL" id="MFC7385004.1"/>
    </source>
</evidence>
<evidence type="ECO:0000313" key="3">
    <source>
        <dbReference type="Proteomes" id="UP001596496"/>
    </source>
</evidence>
<feature type="compositionally biased region" description="Pro residues" evidence="1">
    <location>
        <begin position="21"/>
        <end position="33"/>
    </location>
</feature>
<dbReference type="Gene3D" id="3.90.1200.10">
    <property type="match status" value="1"/>
</dbReference>
<feature type="region of interest" description="Disordered" evidence="1">
    <location>
        <begin position="17"/>
        <end position="89"/>
    </location>
</feature>
<proteinExistence type="predicted"/>
<organism evidence="2 3">
    <name type="scientific">Sphaerisporangium rhizosphaerae</name>
    <dbReference type="NCBI Taxonomy" id="2269375"/>
    <lineage>
        <taxon>Bacteria</taxon>
        <taxon>Bacillati</taxon>
        <taxon>Actinomycetota</taxon>
        <taxon>Actinomycetes</taxon>
        <taxon>Streptosporangiales</taxon>
        <taxon>Streptosporangiaceae</taxon>
        <taxon>Sphaerisporangium</taxon>
    </lineage>
</organism>
<dbReference type="InterPro" id="IPR011009">
    <property type="entry name" value="Kinase-like_dom_sf"/>
</dbReference>
<feature type="compositionally biased region" description="Low complexity" evidence="1">
    <location>
        <begin position="46"/>
        <end position="59"/>
    </location>
</feature>
<dbReference type="RefSeq" id="WP_380828870.1">
    <property type="nucleotide sequence ID" value="NZ_JBHTCG010000015.1"/>
</dbReference>
<reference evidence="3" key="1">
    <citation type="journal article" date="2019" name="Int. J. Syst. Evol. Microbiol.">
        <title>The Global Catalogue of Microorganisms (GCM) 10K type strain sequencing project: providing services to taxonomists for standard genome sequencing and annotation.</title>
        <authorList>
            <consortium name="The Broad Institute Genomics Platform"/>
            <consortium name="The Broad Institute Genome Sequencing Center for Infectious Disease"/>
            <person name="Wu L."/>
            <person name="Ma J."/>
        </authorList>
    </citation>
    <scope>NUCLEOTIDE SEQUENCE [LARGE SCALE GENOMIC DNA]</scope>
    <source>
        <strain evidence="3">CECT 7649</strain>
    </source>
</reference>
<feature type="region of interest" description="Disordered" evidence="1">
    <location>
        <begin position="271"/>
        <end position="312"/>
    </location>
</feature>
<protein>
    <recommendedName>
        <fullName evidence="4">Aminoglycoside phosphotransferase domain-containing protein</fullName>
    </recommendedName>
</protein>
<feature type="compositionally biased region" description="Low complexity" evidence="1">
    <location>
        <begin position="71"/>
        <end position="89"/>
    </location>
</feature>
<dbReference type="Proteomes" id="UP001596496">
    <property type="component" value="Unassembled WGS sequence"/>
</dbReference>
<sequence>MRDYRARLGYLDQVTTLLYPTPAPTPSQPPPTAPGTAVPIDPEPAHSSPTRHPTSSTTTDPAIAPGMDPGAAEASAPSIASAPSNASEPSRASAAYSAFGASGTSSASETSGARAAYAVLPSRYLPRRLVPRSRWLPGRRRLPHGPGTIETYLSEVFCRPVKVIVHVRPARRANRKPILEIRSGSGEPLAFVKIGDTERSRSLVRHESAVLEALAGLPLRVVAAPTVLHHGVWNGLDVLALSPLATRRRRIPAALLEDAVHEIAALAVPRAMPGEGHPSPFVPSQRPSEDDLADPVPHLATGHPARSCPAGGEVNDGAARVLRLPADGRGDHAWHGDFSPWNMALSPDGRLAVWDWERFTTGVPLGFDALHHFFQRALRRMPPRLAAEACVAGAVRTLAPYGPSAGAARWTAVQYLITLADRHEGDGHQPLGPPAAWLNPALDHLEVLH</sequence>
<comment type="caution">
    <text evidence="2">The sequence shown here is derived from an EMBL/GenBank/DDBJ whole genome shotgun (WGS) entry which is preliminary data.</text>
</comment>
<evidence type="ECO:0008006" key="4">
    <source>
        <dbReference type="Google" id="ProtNLM"/>
    </source>
</evidence>
<dbReference type="SUPFAM" id="SSF56112">
    <property type="entry name" value="Protein kinase-like (PK-like)"/>
    <property type="match status" value="1"/>
</dbReference>
<evidence type="ECO:0000256" key="1">
    <source>
        <dbReference type="SAM" id="MobiDB-lite"/>
    </source>
</evidence>
<accession>A0ABW2P7Z6</accession>